<feature type="non-terminal residue" evidence="2">
    <location>
        <position position="154"/>
    </location>
</feature>
<accession>A0A484GRL8</accession>
<proteinExistence type="predicted"/>
<organism evidence="2 3">
    <name type="scientific">Sousa chinensis</name>
    <name type="common">Indo-pacific humpbacked dolphin</name>
    <name type="synonym">Steno chinensis</name>
    <dbReference type="NCBI Taxonomy" id="103600"/>
    <lineage>
        <taxon>Eukaryota</taxon>
        <taxon>Metazoa</taxon>
        <taxon>Chordata</taxon>
        <taxon>Craniata</taxon>
        <taxon>Vertebrata</taxon>
        <taxon>Euteleostomi</taxon>
        <taxon>Mammalia</taxon>
        <taxon>Eutheria</taxon>
        <taxon>Laurasiatheria</taxon>
        <taxon>Artiodactyla</taxon>
        <taxon>Whippomorpha</taxon>
        <taxon>Cetacea</taxon>
        <taxon>Odontoceti</taxon>
        <taxon>Delphinidae</taxon>
        <taxon>Sousa</taxon>
    </lineage>
</organism>
<reference evidence="2 3" key="1">
    <citation type="journal article" date="2018" name="Genomics">
        <title>Molecular footprints of inshore aquatic adaptation in Indo-Pacific humpback dolphin (Sousa chinensis).</title>
        <authorList>
            <person name="Ming Y."/>
            <person name="Jian J."/>
            <person name="Yu F."/>
            <person name="Yu X."/>
            <person name="Wang J."/>
            <person name="Liu W."/>
        </authorList>
    </citation>
    <scope>NUCLEOTIDE SEQUENCE [LARGE SCALE GENOMIC DNA]</scope>
    <source>
        <strain evidence="2">MY-2018</strain>
        <tissue evidence="2">Skin</tissue>
    </source>
</reference>
<comment type="caution">
    <text evidence="2">The sequence shown here is derived from an EMBL/GenBank/DDBJ whole genome shotgun (WGS) entry which is preliminary data.</text>
</comment>
<dbReference type="Proteomes" id="UP000295264">
    <property type="component" value="Unassembled WGS sequence"/>
</dbReference>
<dbReference type="EMBL" id="QWLN02004798">
    <property type="protein sequence ID" value="TEA38233.1"/>
    <property type="molecule type" value="Genomic_DNA"/>
</dbReference>
<keyword evidence="3" id="KW-1185">Reference proteome</keyword>
<dbReference type="AlphaFoldDB" id="A0A484GRL8"/>
<sequence>TRGQQRAQLRGLDSPGWGEDPAGLRPLPLASGAARIPPPQRALPVVLRSAFRQYPDGSIMAAIRDSQAMGTTTDMLKSLARAPSSRVGQGRSSVQTPTTPSGRWISLVLAFHEDDKTLGPCPVSFSYSTKSFLAKHYKQKKRVKIGSILSYLIS</sequence>
<evidence type="ECO:0000313" key="3">
    <source>
        <dbReference type="Proteomes" id="UP000295264"/>
    </source>
</evidence>
<feature type="region of interest" description="Disordered" evidence="1">
    <location>
        <begin position="1"/>
        <end position="35"/>
    </location>
</feature>
<name>A0A484GRL8_SOUCH</name>
<evidence type="ECO:0000313" key="2">
    <source>
        <dbReference type="EMBL" id="TEA38233.1"/>
    </source>
</evidence>
<gene>
    <name evidence="2" type="ORF">DBR06_SOUSAS110083</name>
</gene>
<evidence type="ECO:0000256" key="1">
    <source>
        <dbReference type="SAM" id="MobiDB-lite"/>
    </source>
</evidence>
<protein>
    <submittedName>
        <fullName evidence="2">Uncharacterized protein</fullName>
    </submittedName>
</protein>
<feature type="non-terminal residue" evidence="2">
    <location>
        <position position="1"/>
    </location>
</feature>